<evidence type="ECO:0008006" key="3">
    <source>
        <dbReference type="Google" id="ProtNLM"/>
    </source>
</evidence>
<dbReference type="Proteomes" id="UP000078492">
    <property type="component" value="Unassembled WGS sequence"/>
</dbReference>
<proteinExistence type="predicted"/>
<evidence type="ECO:0000313" key="1">
    <source>
        <dbReference type="EMBL" id="KYN22282.1"/>
    </source>
</evidence>
<organism evidence="1 2">
    <name type="scientific">Trachymyrmex cornetzi</name>
    <dbReference type="NCBI Taxonomy" id="471704"/>
    <lineage>
        <taxon>Eukaryota</taxon>
        <taxon>Metazoa</taxon>
        <taxon>Ecdysozoa</taxon>
        <taxon>Arthropoda</taxon>
        <taxon>Hexapoda</taxon>
        <taxon>Insecta</taxon>
        <taxon>Pterygota</taxon>
        <taxon>Neoptera</taxon>
        <taxon>Endopterygota</taxon>
        <taxon>Hymenoptera</taxon>
        <taxon>Apocrita</taxon>
        <taxon>Aculeata</taxon>
        <taxon>Formicoidea</taxon>
        <taxon>Formicidae</taxon>
        <taxon>Myrmicinae</taxon>
        <taxon>Trachymyrmex</taxon>
    </lineage>
</organism>
<gene>
    <name evidence="1" type="ORF">ALC57_05318</name>
</gene>
<dbReference type="EMBL" id="KQ979195">
    <property type="protein sequence ID" value="KYN22282.1"/>
    <property type="molecule type" value="Genomic_DNA"/>
</dbReference>
<feature type="non-terminal residue" evidence="1">
    <location>
        <position position="1"/>
    </location>
</feature>
<dbReference type="AlphaFoldDB" id="A0A151JAW9"/>
<accession>A0A151JAW9</accession>
<protein>
    <recommendedName>
        <fullName evidence="3">DDE Tnp4 domain-containing protein</fullName>
    </recommendedName>
</protein>
<sequence length="174" mass="20282">LEHYVEHVYLGLFQNVYNTSKKFKHFISYLRQEATCFARLCIENTFGILLSCWHILHRYLCFSVKNAEDVIKALVLHNFIMSSNSNNEFASQYCPRDWVDVEDENGLIHDGRWRTIVSGAFFQELDRTGANRSDSISEGVRNYLKEYFVSPIGEAQAPWQYMRAFHGQIINLSA</sequence>
<keyword evidence="2" id="KW-1185">Reference proteome</keyword>
<name>A0A151JAW9_9HYME</name>
<reference evidence="1 2" key="1">
    <citation type="submission" date="2015-09" db="EMBL/GenBank/DDBJ databases">
        <title>Trachymyrmex cornetzi WGS genome.</title>
        <authorList>
            <person name="Nygaard S."/>
            <person name="Hu H."/>
            <person name="Boomsma J."/>
            <person name="Zhang G."/>
        </authorList>
    </citation>
    <scope>NUCLEOTIDE SEQUENCE [LARGE SCALE GENOMIC DNA]</scope>
    <source>
        <strain evidence="1">Tcor2-1</strain>
        <tissue evidence="1">Whole body</tissue>
    </source>
</reference>
<evidence type="ECO:0000313" key="2">
    <source>
        <dbReference type="Proteomes" id="UP000078492"/>
    </source>
</evidence>